<keyword evidence="5" id="KW-1133">Transmembrane helix</keyword>
<dbReference type="Gene3D" id="1.20.1250.20">
    <property type="entry name" value="MFS general substrate transporter like domains"/>
    <property type="match status" value="1"/>
</dbReference>
<dbReference type="GO" id="GO:0005886">
    <property type="term" value="C:plasma membrane"/>
    <property type="evidence" value="ECO:0007669"/>
    <property type="project" value="UniProtKB-SubCell"/>
</dbReference>
<sequence length="518" mass="59207">MNTLPLSQKKSRILKLALFATGLSGIVAEYILSTLATYFLGDSVFQWTMILSIMLFAMGVGSRLSTFFTTKILEKFLIAEFLLSLLTSTAALATYFLVGFTENIGLVIYSFSIAIGLLIGMEIPLVTRINQDNEELRTNIAGVMENDYYGSLIGGLFFVFVGLPFLGLTHTPFILGGINFLVAIALFVRLKKYITVSYLIPFKITIPVVLCTILFLSYNADEIVLYGEQKKFNDKVVFSKQTRYQKITITQWKEHYWLYLNASKQLCTFDEFLYHEPLVHPVMKLTKDPRNVLILGAGDGCAIREVLKYQEVQNITLVDIDPEMTKIGKSNEIFTTMNDSAYYNPKVKVVNQDAFQFLENSTEFYDVMILDFPDPKSIDLNRVYTKEFYRLCHKRLRPLGNIITQAVSPYYTTKAFRSIEKTIDASGFTALPIHNHVYSFGEWGWVIGSKQQTKSELKEDLLKMTFDDLDVKWITNESMNLMTSFGRDLIKVDSVEVNTVRNPVLYKYYLDGTWAKFL</sequence>
<feature type="transmembrane region" description="Helical" evidence="5">
    <location>
        <begin position="76"/>
        <end position="98"/>
    </location>
</feature>
<feature type="binding site" evidence="5">
    <location>
        <position position="275"/>
    </location>
    <ligand>
        <name>spermidine</name>
        <dbReference type="ChEBI" id="CHEBI:57834"/>
    </ligand>
</feature>
<evidence type="ECO:0000256" key="4">
    <source>
        <dbReference type="ARBA" id="ARBA00023115"/>
    </source>
</evidence>
<dbReference type="GO" id="GO:0004766">
    <property type="term" value="F:spermidine synthase activity"/>
    <property type="evidence" value="ECO:0007669"/>
    <property type="project" value="UniProtKB-UniRule"/>
</dbReference>
<feature type="transmembrane region" description="Helical" evidence="5">
    <location>
        <begin position="12"/>
        <end position="32"/>
    </location>
</feature>
<reference evidence="8 9" key="1">
    <citation type="submission" date="2019-06" db="EMBL/GenBank/DDBJ databases">
        <authorList>
            <person name="Meng X."/>
        </authorList>
    </citation>
    <scope>NUCLEOTIDE SEQUENCE [LARGE SCALE GENOMIC DNA]</scope>
    <source>
        <strain evidence="8 9">M625</strain>
    </source>
</reference>
<evidence type="ECO:0000256" key="1">
    <source>
        <dbReference type="ARBA" id="ARBA00007867"/>
    </source>
</evidence>
<dbReference type="PROSITE" id="PS51006">
    <property type="entry name" value="PABS_2"/>
    <property type="match status" value="1"/>
</dbReference>
<comment type="caution">
    <text evidence="8">The sequence shown here is derived from an EMBL/GenBank/DDBJ whole genome shotgun (WGS) entry which is preliminary data.</text>
</comment>
<comment type="similarity">
    <text evidence="1 5">Belongs to the spermidine/spermine synthase family.</text>
</comment>
<dbReference type="Proteomes" id="UP000315540">
    <property type="component" value="Unassembled WGS sequence"/>
</dbReference>
<keyword evidence="5" id="KW-0812">Transmembrane</keyword>
<dbReference type="NCBIfam" id="NF037959">
    <property type="entry name" value="MFS_SpdSyn"/>
    <property type="match status" value="1"/>
</dbReference>
<evidence type="ECO:0000256" key="3">
    <source>
        <dbReference type="ARBA" id="ARBA00023066"/>
    </source>
</evidence>
<gene>
    <name evidence="5" type="primary">speE</name>
    <name evidence="8" type="ORF">FHK87_03005</name>
</gene>
<proteinExistence type="inferred from homology"/>
<keyword evidence="9" id="KW-1185">Reference proteome</keyword>
<dbReference type="Pfam" id="PF01564">
    <property type="entry name" value="Spermine_synth"/>
    <property type="match status" value="1"/>
</dbReference>
<dbReference type="InterPro" id="IPR036259">
    <property type="entry name" value="MFS_trans_sf"/>
</dbReference>
<feature type="domain" description="PABS" evidence="7">
    <location>
        <begin position="212"/>
        <end position="450"/>
    </location>
</feature>
<evidence type="ECO:0000313" key="9">
    <source>
        <dbReference type="Proteomes" id="UP000315540"/>
    </source>
</evidence>
<comment type="pathway">
    <text evidence="5">Amine and polyamine biosynthesis; spermidine biosynthesis; spermidine from putrescine: step 1/1.</text>
</comment>
<dbReference type="GO" id="GO:0008295">
    <property type="term" value="P:spermidine biosynthetic process"/>
    <property type="evidence" value="ECO:0007669"/>
    <property type="project" value="UniProtKB-UniRule"/>
</dbReference>
<accession>A0A504JS45</accession>
<keyword evidence="4 5" id="KW-0620">Polyamine biosynthesis</keyword>
<keyword evidence="5" id="KW-0472">Membrane</keyword>
<dbReference type="EC" id="2.5.1.16" evidence="5"/>
<comment type="caution">
    <text evidence="5">Lacks conserved residue(s) required for the propagation of feature annotation.</text>
</comment>
<dbReference type="GO" id="GO:0010487">
    <property type="term" value="F:thermospermine synthase activity"/>
    <property type="evidence" value="ECO:0007669"/>
    <property type="project" value="UniProtKB-ARBA"/>
</dbReference>
<feature type="transmembrane region" description="Helical" evidence="5">
    <location>
        <begin position="44"/>
        <end position="64"/>
    </location>
</feature>
<feature type="transmembrane region" description="Helical" evidence="5">
    <location>
        <begin position="104"/>
        <end position="127"/>
    </location>
</feature>
<dbReference type="OrthoDB" id="9793120at2"/>
<feature type="binding site" evidence="5">
    <location>
        <position position="319"/>
    </location>
    <ligand>
        <name>S-methyl-5'-thioadenosine</name>
        <dbReference type="ChEBI" id="CHEBI:17509"/>
    </ligand>
</feature>
<comment type="function">
    <text evidence="5">Catalyzes the irreversible transfer of a propylamine group from the amino donor S-adenosylmethioninamine (decarboxy-AdoMet) to putrescine (1,4-diaminobutane) to yield spermidine.</text>
</comment>
<dbReference type="EMBL" id="VFWZ01000001">
    <property type="protein sequence ID" value="TPN89210.1"/>
    <property type="molecule type" value="Genomic_DNA"/>
</dbReference>
<keyword evidence="3 5" id="KW-0745">Spermidine biosynthesis</keyword>
<dbReference type="SUPFAM" id="SSF53335">
    <property type="entry name" value="S-adenosyl-L-methionine-dependent methyltransferases"/>
    <property type="match status" value="1"/>
</dbReference>
<feature type="binding site" evidence="5">
    <location>
        <position position="245"/>
    </location>
    <ligand>
        <name>S-methyl-5'-thioadenosine</name>
        <dbReference type="ChEBI" id="CHEBI:17509"/>
    </ligand>
</feature>
<feature type="binding site" evidence="5">
    <location>
        <begin position="353"/>
        <end position="354"/>
    </location>
    <ligand>
        <name>S-methyl-5'-thioadenosine</name>
        <dbReference type="ChEBI" id="CHEBI:17509"/>
    </ligand>
</feature>
<keyword evidence="5" id="KW-1003">Cell membrane</keyword>
<comment type="catalytic activity">
    <reaction evidence="5">
        <text>S-adenosyl 3-(methylsulfanyl)propylamine + putrescine = S-methyl-5'-thioadenosine + spermidine + H(+)</text>
        <dbReference type="Rhea" id="RHEA:12721"/>
        <dbReference type="ChEBI" id="CHEBI:15378"/>
        <dbReference type="ChEBI" id="CHEBI:17509"/>
        <dbReference type="ChEBI" id="CHEBI:57443"/>
        <dbReference type="ChEBI" id="CHEBI:57834"/>
        <dbReference type="ChEBI" id="CHEBI:326268"/>
        <dbReference type="EC" id="2.5.1.16"/>
    </reaction>
</comment>
<feature type="transmembrane region" description="Helical" evidence="5">
    <location>
        <begin position="173"/>
        <end position="190"/>
    </location>
</feature>
<evidence type="ECO:0000256" key="2">
    <source>
        <dbReference type="ARBA" id="ARBA00022679"/>
    </source>
</evidence>
<dbReference type="UniPathway" id="UPA00248">
    <property type="reaction ID" value="UER00314"/>
</dbReference>
<dbReference type="InterPro" id="IPR030374">
    <property type="entry name" value="PABS"/>
</dbReference>
<evidence type="ECO:0000256" key="5">
    <source>
        <dbReference type="HAMAP-Rule" id="MF_00198"/>
    </source>
</evidence>
<feature type="active site" description="Proton acceptor" evidence="5 6">
    <location>
        <position position="371"/>
    </location>
</feature>
<evidence type="ECO:0000259" key="7">
    <source>
        <dbReference type="PROSITE" id="PS51006"/>
    </source>
</evidence>
<keyword evidence="2 5" id="KW-0808">Transferase</keyword>
<comment type="subunit">
    <text evidence="5">Homodimer or homotetramer.</text>
</comment>
<evidence type="ECO:0000313" key="8">
    <source>
        <dbReference type="EMBL" id="TPN89210.1"/>
    </source>
</evidence>
<name>A0A504JS45_9FLAO</name>
<dbReference type="Gene3D" id="3.40.50.150">
    <property type="entry name" value="Vaccinia Virus protein VP39"/>
    <property type="match status" value="1"/>
</dbReference>
<dbReference type="CDD" id="cd02440">
    <property type="entry name" value="AdoMet_MTases"/>
    <property type="match status" value="1"/>
</dbReference>
<dbReference type="NCBIfam" id="NF002956">
    <property type="entry name" value="PRK03612.1"/>
    <property type="match status" value="1"/>
</dbReference>
<dbReference type="PANTHER" id="PTHR43317:SF1">
    <property type="entry name" value="THERMOSPERMINE SYNTHASE ACAULIS5"/>
    <property type="match status" value="1"/>
</dbReference>
<feature type="binding site" evidence="5">
    <location>
        <position position="299"/>
    </location>
    <ligand>
        <name>spermidine</name>
        <dbReference type="ChEBI" id="CHEBI:57834"/>
    </ligand>
</feature>
<dbReference type="InterPro" id="IPR029063">
    <property type="entry name" value="SAM-dependent_MTases_sf"/>
</dbReference>
<protein>
    <recommendedName>
        <fullName evidence="5">Polyamine aminopropyltransferase</fullName>
    </recommendedName>
    <alternativeName>
        <fullName evidence="5">Putrescine aminopropyltransferase</fullName>
        <shortName evidence="5">PAPT</shortName>
    </alternativeName>
    <alternativeName>
        <fullName evidence="5">Spermidine synthase</fullName>
        <shortName evidence="5">SPDS</shortName>
        <shortName evidence="5">SPDSY</shortName>
        <ecNumber evidence="5">2.5.1.16</ecNumber>
    </alternativeName>
</protein>
<dbReference type="HAMAP" id="MF_00198">
    <property type="entry name" value="Spermidine_synth"/>
    <property type="match status" value="1"/>
</dbReference>
<feature type="transmembrane region" description="Helical" evidence="5">
    <location>
        <begin position="148"/>
        <end position="167"/>
    </location>
</feature>
<dbReference type="InterPro" id="IPR001045">
    <property type="entry name" value="Spermi_synthase"/>
</dbReference>
<organism evidence="8 9">
    <name type="scientific">Aquimarina algicola</name>
    <dbReference type="NCBI Taxonomy" id="2589995"/>
    <lineage>
        <taxon>Bacteria</taxon>
        <taxon>Pseudomonadati</taxon>
        <taxon>Bacteroidota</taxon>
        <taxon>Flavobacteriia</taxon>
        <taxon>Flavobacteriales</taxon>
        <taxon>Flavobacteriaceae</taxon>
        <taxon>Aquimarina</taxon>
    </lineage>
</organism>
<dbReference type="PANTHER" id="PTHR43317">
    <property type="entry name" value="THERMOSPERMINE SYNTHASE ACAULIS5"/>
    <property type="match status" value="1"/>
</dbReference>
<feature type="transmembrane region" description="Helical" evidence="5">
    <location>
        <begin position="202"/>
        <end position="220"/>
    </location>
</feature>
<comment type="subcellular location">
    <subcellularLocation>
        <location evidence="5">Cell membrane</location>
        <topology evidence="5">Multi-pass membrane protein</topology>
    </subcellularLocation>
</comment>
<dbReference type="AlphaFoldDB" id="A0A504JS45"/>
<evidence type="ECO:0000256" key="6">
    <source>
        <dbReference type="PROSITE-ProRule" id="PRU00354"/>
    </source>
</evidence>